<feature type="region of interest" description="Disordered" evidence="1">
    <location>
        <begin position="84"/>
        <end position="124"/>
    </location>
</feature>
<evidence type="ECO:0000256" key="1">
    <source>
        <dbReference type="SAM" id="MobiDB-lite"/>
    </source>
</evidence>
<gene>
    <name evidence="2" type="ORF">CYMTET_23299</name>
</gene>
<name>A0AAE0FYY6_9CHLO</name>
<protein>
    <submittedName>
        <fullName evidence="2">Uncharacterized protein</fullName>
    </submittedName>
</protein>
<feature type="compositionally biased region" description="Low complexity" evidence="1">
    <location>
        <begin position="200"/>
        <end position="211"/>
    </location>
</feature>
<dbReference type="Proteomes" id="UP001190700">
    <property type="component" value="Unassembled WGS sequence"/>
</dbReference>
<accession>A0AAE0FYY6</accession>
<organism evidence="2 3">
    <name type="scientific">Cymbomonas tetramitiformis</name>
    <dbReference type="NCBI Taxonomy" id="36881"/>
    <lineage>
        <taxon>Eukaryota</taxon>
        <taxon>Viridiplantae</taxon>
        <taxon>Chlorophyta</taxon>
        <taxon>Pyramimonadophyceae</taxon>
        <taxon>Pyramimonadales</taxon>
        <taxon>Pyramimonadaceae</taxon>
        <taxon>Cymbomonas</taxon>
    </lineage>
</organism>
<sequence length="443" mass="46505">MLAQTLTLVPHVRDREGSGAAVWEGADSIELTKFQYDDAAFPSPTGQALPSPRSAIELVQEGNLGDDMQLSRLRERAETVFGRFEARDVSPPEPHTGLDDLEQGASVDGSASLPVSPEAASQPGEENMFCTPLLPAGTSWLGCGDEPTQPWSAQLKKEARKSAIEALWAEMEAESSPRSQVLPALPPLTPSHDHHRQIPSQSAASVEAASAGLRGAPGANGALSSGTTISAARTPVELRKFTDHNPRIPLEPSAAAHLTARHQRESVFGPYDTAIPSLLLSRGPSSRLFPPPVSPVVANAGVTQQSPPSGRDPQRDAAPSLRGNSATLASSPVSPAMPSPRGIPHPTPPTLGGITILTPSTLRAHSPGTLPDVPVMLTSNPAAGSVSPVLGTGPRTQSRNSSSGHFPSPLSIARVTIFEPAYKSWWLDPKKTGEDDTRKEPGA</sequence>
<evidence type="ECO:0000313" key="2">
    <source>
        <dbReference type="EMBL" id="KAK3268185.1"/>
    </source>
</evidence>
<feature type="region of interest" description="Disordered" evidence="1">
    <location>
        <begin position="290"/>
        <end position="351"/>
    </location>
</feature>
<proteinExistence type="predicted"/>
<comment type="caution">
    <text evidence="2">The sequence shown here is derived from an EMBL/GenBank/DDBJ whole genome shotgun (WGS) entry which is preliminary data.</text>
</comment>
<dbReference type="AlphaFoldDB" id="A0AAE0FYY6"/>
<keyword evidence="3" id="KW-1185">Reference proteome</keyword>
<dbReference type="EMBL" id="LGRX02011975">
    <property type="protein sequence ID" value="KAK3268185.1"/>
    <property type="molecule type" value="Genomic_DNA"/>
</dbReference>
<evidence type="ECO:0000313" key="3">
    <source>
        <dbReference type="Proteomes" id="UP001190700"/>
    </source>
</evidence>
<reference evidence="2 3" key="1">
    <citation type="journal article" date="2015" name="Genome Biol. Evol.">
        <title>Comparative Genomics of a Bacterivorous Green Alga Reveals Evolutionary Causalities and Consequences of Phago-Mixotrophic Mode of Nutrition.</title>
        <authorList>
            <person name="Burns J.A."/>
            <person name="Paasch A."/>
            <person name="Narechania A."/>
            <person name="Kim E."/>
        </authorList>
    </citation>
    <scope>NUCLEOTIDE SEQUENCE [LARGE SCALE GENOMIC DNA]</scope>
    <source>
        <strain evidence="2 3">PLY_AMNH</strain>
    </source>
</reference>
<feature type="region of interest" description="Disordered" evidence="1">
    <location>
        <begin position="188"/>
        <end position="228"/>
    </location>
</feature>
<feature type="compositionally biased region" description="Pro residues" evidence="1">
    <location>
        <begin position="335"/>
        <end position="349"/>
    </location>
</feature>